<dbReference type="AlphaFoldDB" id="A0A9N9G0V1"/>
<reference evidence="1" key="1">
    <citation type="submission" date="2021-06" db="EMBL/GenBank/DDBJ databases">
        <authorList>
            <person name="Kallberg Y."/>
            <person name="Tangrot J."/>
            <person name="Rosling A."/>
        </authorList>
    </citation>
    <scope>NUCLEOTIDE SEQUENCE</scope>
    <source>
        <strain evidence="1">FL130A</strain>
    </source>
</reference>
<evidence type="ECO:0000313" key="1">
    <source>
        <dbReference type="EMBL" id="CAG8571452.1"/>
    </source>
</evidence>
<organism evidence="1 2">
    <name type="scientific">Ambispora leptoticha</name>
    <dbReference type="NCBI Taxonomy" id="144679"/>
    <lineage>
        <taxon>Eukaryota</taxon>
        <taxon>Fungi</taxon>
        <taxon>Fungi incertae sedis</taxon>
        <taxon>Mucoromycota</taxon>
        <taxon>Glomeromycotina</taxon>
        <taxon>Glomeromycetes</taxon>
        <taxon>Archaeosporales</taxon>
        <taxon>Ambisporaceae</taxon>
        <taxon>Ambispora</taxon>
    </lineage>
</organism>
<comment type="caution">
    <text evidence="1">The sequence shown here is derived from an EMBL/GenBank/DDBJ whole genome shotgun (WGS) entry which is preliminary data.</text>
</comment>
<accession>A0A9N9G0V1</accession>
<dbReference type="EMBL" id="CAJVPS010002557">
    <property type="protein sequence ID" value="CAG8571452.1"/>
    <property type="molecule type" value="Genomic_DNA"/>
</dbReference>
<dbReference type="Proteomes" id="UP000789508">
    <property type="component" value="Unassembled WGS sequence"/>
</dbReference>
<gene>
    <name evidence="1" type="ORF">ALEPTO_LOCUS6833</name>
</gene>
<proteinExistence type="predicted"/>
<evidence type="ECO:0000313" key="2">
    <source>
        <dbReference type="Proteomes" id="UP000789508"/>
    </source>
</evidence>
<sequence>MFLDGFSLEVLVNSSTLQEYREPVYNYKVYLIINLLQIPHMCIYRRNSAQPSQRFTNPILVETFVDGNHDFLYYCLVAPAQTESDGFWNVTRDKKAYFKFSKALWTNDEIDTNNLPRKVAITESKENKGIEFSTEFKERSESPPPYIKKCIMKPADNSPIAVLNIHYCPMNFRTLPLTKKDDTVSDVKLEEDVVFVKNSNSESSSSSLVIQH</sequence>
<protein>
    <submittedName>
        <fullName evidence="1">6997_t:CDS:1</fullName>
    </submittedName>
</protein>
<keyword evidence="2" id="KW-1185">Reference proteome</keyword>
<name>A0A9N9G0V1_9GLOM</name>
<dbReference type="OrthoDB" id="2324829at2759"/>